<dbReference type="InterPro" id="IPR012677">
    <property type="entry name" value="Nucleotide-bd_a/b_plait_sf"/>
</dbReference>
<dbReference type="AlphaFoldDB" id="A0A061RCW0"/>
<organism evidence="6">
    <name type="scientific">Tetraselmis sp. GSL018</name>
    <dbReference type="NCBI Taxonomy" id="582737"/>
    <lineage>
        <taxon>Eukaryota</taxon>
        <taxon>Viridiplantae</taxon>
        <taxon>Chlorophyta</taxon>
        <taxon>core chlorophytes</taxon>
        <taxon>Chlorodendrophyceae</taxon>
        <taxon>Chlorodendrales</taxon>
        <taxon>Chlorodendraceae</taxon>
        <taxon>Tetraselmis</taxon>
    </lineage>
</organism>
<dbReference type="SUPFAM" id="SSF54928">
    <property type="entry name" value="RNA-binding domain, RBD"/>
    <property type="match status" value="1"/>
</dbReference>
<gene>
    <name evidence="6" type="primary">HNRNPG</name>
    <name evidence="5" type="ORF">TSPGSL018_10086</name>
    <name evidence="6" type="ORF">TSPGSL018_8605</name>
</gene>
<dbReference type="PROSITE" id="PS50102">
    <property type="entry name" value="RRM"/>
    <property type="match status" value="1"/>
</dbReference>
<protein>
    <submittedName>
        <fullName evidence="6">Heterogeneous nuclear ribonucleoprotein G</fullName>
    </submittedName>
</protein>
<evidence type="ECO:0000259" key="4">
    <source>
        <dbReference type="PROSITE" id="PS50102"/>
    </source>
</evidence>
<dbReference type="SMART" id="SM00360">
    <property type="entry name" value="RRM"/>
    <property type="match status" value="1"/>
</dbReference>
<accession>A0A061RCW0</accession>
<dbReference type="GO" id="GO:1990904">
    <property type="term" value="C:ribonucleoprotein complex"/>
    <property type="evidence" value="ECO:0007669"/>
    <property type="project" value="UniProtKB-KW"/>
</dbReference>
<dbReference type="InterPro" id="IPR052462">
    <property type="entry name" value="SLIRP/GR-RBP-like"/>
</dbReference>
<dbReference type="EMBL" id="GBEZ01017894">
    <property type="protein sequence ID" value="JAC68485.1"/>
    <property type="molecule type" value="Transcribed_RNA"/>
</dbReference>
<sequence>MPRRDGQDDCKVFVGSLPFSCTEDQLYNHFSWFGGVTDTKVVVDKESGRSRGFGFVTFDSQATAQAAVAQMNNTAIDGRPVFLELARESNQGGPRDRQGPPPGSFPSSGPPDSKRKWRVSIRGIHPGANWRDVKDYLRGVGDIAYATEKKDGSGDW</sequence>
<evidence type="ECO:0000313" key="6">
    <source>
        <dbReference type="EMBL" id="JAC68485.1"/>
    </source>
</evidence>
<name>A0A061RCW0_9CHLO</name>
<feature type="region of interest" description="Disordered" evidence="3">
    <location>
        <begin position="85"/>
        <end position="118"/>
    </location>
</feature>
<keyword evidence="1 2" id="KW-0694">RNA-binding</keyword>
<dbReference type="InterPro" id="IPR035979">
    <property type="entry name" value="RBD_domain_sf"/>
</dbReference>
<dbReference type="GO" id="GO:0003723">
    <property type="term" value="F:RNA binding"/>
    <property type="evidence" value="ECO:0007669"/>
    <property type="project" value="UniProtKB-UniRule"/>
</dbReference>
<dbReference type="InterPro" id="IPR000504">
    <property type="entry name" value="RRM_dom"/>
</dbReference>
<dbReference type="EMBL" id="GBEZ01018592">
    <property type="protein sequence ID" value="JAC67856.1"/>
    <property type="molecule type" value="Transcribed_RNA"/>
</dbReference>
<feature type="domain" description="RRM" evidence="4">
    <location>
        <begin position="10"/>
        <end position="88"/>
    </location>
</feature>
<keyword evidence="6" id="KW-0687">Ribonucleoprotein</keyword>
<evidence type="ECO:0000256" key="3">
    <source>
        <dbReference type="SAM" id="MobiDB-lite"/>
    </source>
</evidence>
<proteinExistence type="predicted"/>
<evidence type="ECO:0000256" key="2">
    <source>
        <dbReference type="PROSITE-ProRule" id="PRU00176"/>
    </source>
</evidence>
<dbReference type="Pfam" id="PF00076">
    <property type="entry name" value="RRM_1"/>
    <property type="match status" value="1"/>
</dbReference>
<dbReference type="PANTHER" id="PTHR48027">
    <property type="entry name" value="HETEROGENEOUS NUCLEAR RIBONUCLEOPROTEIN 87F-RELATED"/>
    <property type="match status" value="1"/>
</dbReference>
<dbReference type="Gene3D" id="3.30.70.330">
    <property type="match status" value="1"/>
</dbReference>
<evidence type="ECO:0000256" key="1">
    <source>
        <dbReference type="ARBA" id="ARBA00022884"/>
    </source>
</evidence>
<reference evidence="6" key="1">
    <citation type="submission" date="2014-05" db="EMBL/GenBank/DDBJ databases">
        <title>The transcriptome of the halophilic microalga Tetraselmis sp. GSL018 isolated from the Great Salt Lake, Utah.</title>
        <authorList>
            <person name="Jinkerson R.E."/>
            <person name="D'Adamo S."/>
            <person name="Posewitz M.C."/>
        </authorList>
    </citation>
    <scope>NUCLEOTIDE SEQUENCE</scope>
    <source>
        <strain evidence="6">GSL018</strain>
    </source>
</reference>
<evidence type="ECO:0000313" key="5">
    <source>
        <dbReference type="EMBL" id="JAC67856.1"/>
    </source>
</evidence>